<dbReference type="Gene3D" id="3.10.450.50">
    <property type="match status" value="1"/>
</dbReference>
<dbReference type="Pfam" id="PF13474">
    <property type="entry name" value="SnoaL_3"/>
    <property type="match status" value="1"/>
</dbReference>
<reference evidence="3" key="1">
    <citation type="journal article" date="2019" name="Int. J. Syst. Evol. Microbiol.">
        <title>The Global Catalogue of Microorganisms (GCM) 10K type strain sequencing project: providing services to taxonomists for standard genome sequencing and annotation.</title>
        <authorList>
            <consortium name="The Broad Institute Genomics Platform"/>
            <consortium name="The Broad Institute Genome Sequencing Center for Infectious Disease"/>
            <person name="Wu L."/>
            <person name="Ma J."/>
        </authorList>
    </citation>
    <scope>NUCLEOTIDE SEQUENCE [LARGE SCALE GENOMIC DNA]</scope>
    <source>
        <strain evidence="3">JCM 17666</strain>
    </source>
</reference>
<comment type="caution">
    <text evidence="2">The sequence shown here is derived from an EMBL/GenBank/DDBJ whole genome shotgun (WGS) entry which is preliminary data.</text>
</comment>
<feature type="domain" description="SnoaL-like" evidence="1">
    <location>
        <begin position="17"/>
        <end position="129"/>
    </location>
</feature>
<evidence type="ECO:0000313" key="3">
    <source>
        <dbReference type="Proteomes" id="UP001501671"/>
    </source>
</evidence>
<keyword evidence="3" id="KW-1185">Reference proteome</keyword>
<evidence type="ECO:0000313" key="2">
    <source>
        <dbReference type="EMBL" id="GAA4321268.1"/>
    </source>
</evidence>
<dbReference type="PANTHER" id="PTHR34957:SF1">
    <property type="entry name" value="NUCLEAR TRANSPORT FACTOR 2 (NTF2) FAMILY PROTEIN"/>
    <property type="match status" value="1"/>
</dbReference>
<gene>
    <name evidence="2" type="ORF">GCM10023144_00380</name>
</gene>
<accession>A0ABP8GBH0</accession>
<protein>
    <submittedName>
        <fullName evidence="2">Nuclear transport factor 2 family protein</fullName>
    </submittedName>
</protein>
<dbReference type="InterPro" id="IPR037401">
    <property type="entry name" value="SnoaL-like"/>
</dbReference>
<dbReference type="SUPFAM" id="SSF54427">
    <property type="entry name" value="NTF2-like"/>
    <property type="match status" value="1"/>
</dbReference>
<dbReference type="EMBL" id="BAABFO010000001">
    <property type="protein sequence ID" value="GAA4321268.1"/>
    <property type="molecule type" value="Genomic_DNA"/>
</dbReference>
<dbReference type="InterPro" id="IPR032710">
    <property type="entry name" value="NTF2-like_dom_sf"/>
</dbReference>
<dbReference type="Proteomes" id="UP001501671">
    <property type="component" value="Unassembled WGS sequence"/>
</dbReference>
<evidence type="ECO:0000259" key="1">
    <source>
        <dbReference type="Pfam" id="PF13474"/>
    </source>
</evidence>
<name>A0ABP8GBH0_9BURK</name>
<dbReference type="PANTHER" id="PTHR34957">
    <property type="entry name" value="NUCLEAR TRANSPORT FACTOR 2 (NTF2) FAMILY PROTEIN"/>
    <property type="match status" value="1"/>
</dbReference>
<proteinExistence type="predicted"/>
<organism evidence="2 3">
    <name type="scientific">Pigmentiphaga soli</name>
    <dbReference type="NCBI Taxonomy" id="1007095"/>
    <lineage>
        <taxon>Bacteria</taxon>
        <taxon>Pseudomonadati</taxon>
        <taxon>Pseudomonadota</taxon>
        <taxon>Betaproteobacteria</taxon>
        <taxon>Burkholderiales</taxon>
        <taxon>Alcaligenaceae</taxon>
        <taxon>Pigmentiphaga</taxon>
    </lineage>
</organism>
<sequence>MTPRTSPLFATPDEAEHAFYEALEQADLAQLMEVWSDDEEIVCIHPGGPRLVGLQAVQESWQEIFANGPLPIRPLHLHTVQSMMSSVHTVVEQLVAGSGRSRQILNCHATNVYHKGPTGWRLVLHHASQAPAGFEPVPEDIPDLLH</sequence>